<keyword evidence="6" id="KW-0539">Nucleus</keyword>
<keyword evidence="9" id="KW-1185">Reference proteome</keyword>
<evidence type="ECO:0000256" key="5">
    <source>
        <dbReference type="ARBA" id="ARBA00023163"/>
    </source>
</evidence>
<name>A0ABS8RLY0_DATST</name>
<dbReference type="SMART" id="SM01019">
    <property type="entry name" value="B3"/>
    <property type="match status" value="1"/>
</dbReference>
<evidence type="ECO:0000256" key="1">
    <source>
        <dbReference type="ARBA" id="ARBA00004123"/>
    </source>
</evidence>
<protein>
    <recommendedName>
        <fullName evidence="7">TF-B3 domain-containing protein</fullName>
    </recommendedName>
</protein>
<keyword evidence="5" id="KW-0804">Transcription</keyword>
<evidence type="ECO:0000313" key="8">
    <source>
        <dbReference type="EMBL" id="MCD7447583.1"/>
    </source>
</evidence>
<evidence type="ECO:0000256" key="3">
    <source>
        <dbReference type="ARBA" id="ARBA00023015"/>
    </source>
</evidence>
<proteinExistence type="predicted"/>
<organism evidence="8 9">
    <name type="scientific">Datura stramonium</name>
    <name type="common">Jimsonweed</name>
    <name type="synonym">Common thornapple</name>
    <dbReference type="NCBI Taxonomy" id="4076"/>
    <lineage>
        <taxon>Eukaryota</taxon>
        <taxon>Viridiplantae</taxon>
        <taxon>Streptophyta</taxon>
        <taxon>Embryophyta</taxon>
        <taxon>Tracheophyta</taxon>
        <taxon>Spermatophyta</taxon>
        <taxon>Magnoliopsida</taxon>
        <taxon>eudicotyledons</taxon>
        <taxon>Gunneridae</taxon>
        <taxon>Pentapetalae</taxon>
        <taxon>asterids</taxon>
        <taxon>lamiids</taxon>
        <taxon>Solanales</taxon>
        <taxon>Solanaceae</taxon>
        <taxon>Solanoideae</taxon>
        <taxon>Datureae</taxon>
        <taxon>Datura</taxon>
    </lineage>
</organism>
<dbReference type="InterPro" id="IPR039218">
    <property type="entry name" value="REM_fam"/>
</dbReference>
<dbReference type="SUPFAM" id="SSF101936">
    <property type="entry name" value="DNA-binding pseudobarrel domain"/>
    <property type="match status" value="1"/>
</dbReference>
<evidence type="ECO:0000259" key="7">
    <source>
        <dbReference type="PROSITE" id="PS50863"/>
    </source>
</evidence>
<evidence type="ECO:0000313" key="9">
    <source>
        <dbReference type="Proteomes" id="UP000823775"/>
    </source>
</evidence>
<dbReference type="InterPro" id="IPR015300">
    <property type="entry name" value="DNA-bd_pseudobarrel_sf"/>
</dbReference>
<keyword evidence="3" id="KW-0805">Transcription regulation</keyword>
<accession>A0ABS8RLY0</accession>
<evidence type="ECO:0000256" key="6">
    <source>
        <dbReference type="ARBA" id="ARBA00023242"/>
    </source>
</evidence>
<dbReference type="EMBL" id="JACEIK010000040">
    <property type="protein sequence ID" value="MCD7447583.1"/>
    <property type="molecule type" value="Genomic_DNA"/>
</dbReference>
<reference evidence="8 9" key="1">
    <citation type="journal article" date="2021" name="BMC Genomics">
        <title>Datura genome reveals duplications of psychoactive alkaloid biosynthetic genes and high mutation rate following tissue culture.</title>
        <authorList>
            <person name="Rajewski A."/>
            <person name="Carter-House D."/>
            <person name="Stajich J."/>
            <person name="Litt A."/>
        </authorList>
    </citation>
    <scope>NUCLEOTIDE SEQUENCE [LARGE SCALE GENOMIC DNA]</scope>
    <source>
        <strain evidence="8">AR-01</strain>
    </source>
</reference>
<feature type="domain" description="TF-B3" evidence="7">
    <location>
        <begin position="51"/>
        <end position="145"/>
    </location>
</feature>
<sequence>MRGNMSLQPEVKKTSFDAKGISTRGLRIETSNMTAPKAQVPASTSADANPHFISTIKPYAINQPFLCLPIAFAKSNGLINRRCEMILTDEKQISWSVQIGPMGRHFVISRGWRQFREANDVQVGDTYKFELIDNGTLPMAYVHCKYSEKDAKHESTQGCSLVVNEVVENHEVSSSNFSGDKNTR</sequence>
<dbReference type="Pfam" id="PF02362">
    <property type="entry name" value="B3"/>
    <property type="match status" value="1"/>
</dbReference>
<evidence type="ECO:0000256" key="2">
    <source>
        <dbReference type="ARBA" id="ARBA00022737"/>
    </source>
</evidence>
<comment type="subcellular location">
    <subcellularLocation>
        <location evidence="1">Nucleus</location>
    </subcellularLocation>
</comment>
<keyword evidence="4" id="KW-0238">DNA-binding</keyword>
<dbReference type="PANTHER" id="PTHR31674:SF62">
    <property type="entry name" value="B3 DOMAIN-CONTAINING PROTEIN REM14-RELATED"/>
    <property type="match status" value="1"/>
</dbReference>
<evidence type="ECO:0000256" key="4">
    <source>
        <dbReference type="ARBA" id="ARBA00023125"/>
    </source>
</evidence>
<gene>
    <name evidence="8" type="ORF">HAX54_031612</name>
</gene>
<keyword evidence="2" id="KW-0677">Repeat</keyword>
<dbReference type="PANTHER" id="PTHR31674">
    <property type="entry name" value="B3 DOMAIN-CONTAINING PROTEIN REM-LIKE 3-RELATED"/>
    <property type="match status" value="1"/>
</dbReference>
<comment type="caution">
    <text evidence="8">The sequence shown here is derived from an EMBL/GenBank/DDBJ whole genome shotgun (WGS) entry which is preliminary data.</text>
</comment>
<dbReference type="CDD" id="cd10017">
    <property type="entry name" value="B3_DNA"/>
    <property type="match status" value="1"/>
</dbReference>
<dbReference type="PROSITE" id="PS50863">
    <property type="entry name" value="B3"/>
    <property type="match status" value="1"/>
</dbReference>
<dbReference type="InterPro" id="IPR003340">
    <property type="entry name" value="B3_DNA-bd"/>
</dbReference>
<dbReference type="Gene3D" id="2.40.330.10">
    <property type="entry name" value="DNA-binding pseudobarrel domain"/>
    <property type="match status" value="1"/>
</dbReference>
<dbReference type="Proteomes" id="UP000823775">
    <property type="component" value="Unassembled WGS sequence"/>
</dbReference>